<name>A0A8S1ITM7_9CHLO</name>
<proteinExistence type="predicted"/>
<dbReference type="Proteomes" id="UP000708148">
    <property type="component" value="Unassembled WGS sequence"/>
</dbReference>
<dbReference type="EMBL" id="CAJHUC010000647">
    <property type="protein sequence ID" value="CAD7697361.1"/>
    <property type="molecule type" value="Genomic_DNA"/>
</dbReference>
<gene>
    <name evidence="2" type="ORF">OSTQU699_LOCUS2721</name>
</gene>
<feature type="region of interest" description="Disordered" evidence="1">
    <location>
        <begin position="1"/>
        <end position="21"/>
    </location>
</feature>
<evidence type="ECO:0000256" key="1">
    <source>
        <dbReference type="SAM" id="MobiDB-lite"/>
    </source>
</evidence>
<keyword evidence="3" id="KW-1185">Reference proteome</keyword>
<accession>A0A8S1ITM7</accession>
<dbReference type="AlphaFoldDB" id="A0A8S1ITM7"/>
<sequence length="124" mass="13117">MTEPSNQGVGGSEVQEHLEEGQMDVESGCIADLDTVHGDVGIVTAEGTCGEGWQDACALWADGDSKTKGTDVRCALEQAVLGKMAEVGKLVSETPPVQSEELGKRLRLLKECIDVVNALKDLAF</sequence>
<evidence type="ECO:0000313" key="2">
    <source>
        <dbReference type="EMBL" id="CAD7697361.1"/>
    </source>
</evidence>
<protein>
    <submittedName>
        <fullName evidence="2">Uncharacterized protein</fullName>
    </submittedName>
</protein>
<comment type="caution">
    <text evidence="2">The sequence shown here is derived from an EMBL/GenBank/DDBJ whole genome shotgun (WGS) entry which is preliminary data.</text>
</comment>
<reference evidence="2" key="1">
    <citation type="submission" date="2020-12" db="EMBL/GenBank/DDBJ databases">
        <authorList>
            <person name="Iha C."/>
        </authorList>
    </citation>
    <scope>NUCLEOTIDE SEQUENCE</scope>
</reference>
<evidence type="ECO:0000313" key="3">
    <source>
        <dbReference type="Proteomes" id="UP000708148"/>
    </source>
</evidence>
<organism evidence="2 3">
    <name type="scientific">Ostreobium quekettii</name>
    <dbReference type="NCBI Taxonomy" id="121088"/>
    <lineage>
        <taxon>Eukaryota</taxon>
        <taxon>Viridiplantae</taxon>
        <taxon>Chlorophyta</taxon>
        <taxon>core chlorophytes</taxon>
        <taxon>Ulvophyceae</taxon>
        <taxon>TCBD clade</taxon>
        <taxon>Bryopsidales</taxon>
        <taxon>Ostreobineae</taxon>
        <taxon>Ostreobiaceae</taxon>
        <taxon>Ostreobium</taxon>
    </lineage>
</organism>